<dbReference type="RefSeq" id="XP_015703229.1">
    <property type="nucleotide sequence ID" value="XM_015847097.1"/>
</dbReference>
<organism evidence="1 2">
    <name type="scientific">Paracoccidioides lutzii (strain ATCC MYA-826 / Pb01)</name>
    <name type="common">Paracoccidioides brasiliensis</name>
    <dbReference type="NCBI Taxonomy" id="502779"/>
    <lineage>
        <taxon>Eukaryota</taxon>
        <taxon>Fungi</taxon>
        <taxon>Dikarya</taxon>
        <taxon>Ascomycota</taxon>
        <taxon>Pezizomycotina</taxon>
        <taxon>Eurotiomycetes</taxon>
        <taxon>Eurotiomycetidae</taxon>
        <taxon>Onygenales</taxon>
        <taxon>Ajellomycetaceae</taxon>
        <taxon>Paracoccidioides</taxon>
    </lineage>
</organism>
<evidence type="ECO:0000313" key="2">
    <source>
        <dbReference type="Proteomes" id="UP000002059"/>
    </source>
</evidence>
<dbReference type="VEuPathDB" id="FungiDB:PAAG_11447"/>
<name>A0A0A2VLK6_PARBA</name>
<dbReference type="EMBL" id="KN293996">
    <property type="protein sequence ID" value="KGQ01729.1"/>
    <property type="molecule type" value="Genomic_DNA"/>
</dbReference>
<dbReference type="GeneID" id="26970447"/>
<accession>A0A0A2VLK6</accession>
<proteinExistence type="predicted"/>
<keyword evidence="2" id="KW-1185">Reference proteome</keyword>
<gene>
    <name evidence="1" type="ORF">PAAG_11447</name>
</gene>
<protein>
    <submittedName>
        <fullName evidence="1">Uncharacterized protein</fullName>
    </submittedName>
</protein>
<dbReference type="Proteomes" id="UP000002059">
    <property type="component" value="Partially assembled WGS sequence"/>
</dbReference>
<dbReference type="KEGG" id="pbl:PAAG_11447"/>
<dbReference type="HOGENOM" id="CLU_3207792_0_0_1"/>
<evidence type="ECO:0000313" key="1">
    <source>
        <dbReference type="EMBL" id="KGQ01729.1"/>
    </source>
</evidence>
<reference evidence="1 2" key="1">
    <citation type="journal article" date="2011" name="PLoS Genet.">
        <title>Comparative genomic analysis of human fungal pathogens causing paracoccidioidomycosis.</title>
        <authorList>
            <person name="Desjardins C.A."/>
            <person name="Champion M.D."/>
            <person name="Holder J.W."/>
            <person name="Muszewska A."/>
            <person name="Goldberg J."/>
            <person name="Bailao A.M."/>
            <person name="Brigido M.M."/>
            <person name="Ferreira M.E."/>
            <person name="Garcia A.M."/>
            <person name="Grynberg M."/>
            <person name="Gujja S."/>
            <person name="Heiman D.I."/>
            <person name="Henn M.R."/>
            <person name="Kodira C.D."/>
            <person name="Leon-Narvaez H."/>
            <person name="Longo L.V."/>
            <person name="Ma L.J."/>
            <person name="Malavazi I."/>
            <person name="Matsuo A.L."/>
            <person name="Morais F.V."/>
            <person name="Pereira M."/>
            <person name="Rodriguez-Brito S."/>
            <person name="Sakthikumar S."/>
            <person name="Salem-Izacc S.M."/>
            <person name="Sykes S.M."/>
            <person name="Teixeira M.M."/>
            <person name="Vallejo M.C."/>
            <person name="Walter M.E."/>
            <person name="Yandava C."/>
            <person name="Young S."/>
            <person name="Zeng Q."/>
            <person name="Zucker J."/>
            <person name="Felipe M.S."/>
            <person name="Goldman G.H."/>
            <person name="Haas B.J."/>
            <person name="McEwen J.G."/>
            <person name="Nino-Vega G."/>
            <person name="Puccia R."/>
            <person name="San-Blas G."/>
            <person name="Soares C.M."/>
            <person name="Birren B.W."/>
            <person name="Cuomo C.A."/>
        </authorList>
    </citation>
    <scope>NUCLEOTIDE SEQUENCE [LARGE SCALE GENOMIC DNA]</scope>
    <source>
        <strain evidence="2">ATCC MYA-826 / Pb01</strain>
    </source>
</reference>
<dbReference type="AlphaFoldDB" id="A0A0A2VLK6"/>
<sequence length="45" mass="5282">MAFLKQKYQIKNQLSQACFELKLVLKLRVILFETLVPLSFAILIQ</sequence>